<dbReference type="SUPFAM" id="SSF52058">
    <property type="entry name" value="L domain-like"/>
    <property type="match status" value="2"/>
</dbReference>
<dbReference type="SUPFAM" id="SSF52200">
    <property type="entry name" value="Toll/Interleukin receptor TIR domain"/>
    <property type="match status" value="1"/>
</dbReference>
<dbReference type="InterPro" id="IPR002182">
    <property type="entry name" value="NB-ARC"/>
</dbReference>
<dbReference type="PANTHER" id="PTHR11017:SF569">
    <property type="entry name" value="DISEASE RESISTANCE PROTEIN"/>
    <property type="match status" value="1"/>
</dbReference>
<dbReference type="EMBL" id="AY535010">
    <property type="protein sequence ID" value="AAT37497.1"/>
    <property type="molecule type" value="Genomic_DNA"/>
</dbReference>
<evidence type="ECO:0000256" key="1">
    <source>
        <dbReference type="ARBA" id="ARBA00022614"/>
    </source>
</evidence>
<evidence type="ECO:0000259" key="5">
    <source>
        <dbReference type="PROSITE" id="PS50104"/>
    </source>
</evidence>
<name>Q6JBD8_TOBAC</name>
<evidence type="ECO:0000256" key="3">
    <source>
        <dbReference type="ARBA" id="ARBA00022821"/>
    </source>
</evidence>
<keyword evidence="1" id="KW-0433">Leucine-rich repeat</keyword>
<gene>
    <name evidence="6" type="primary">NH</name>
</gene>
<keyword evidence="2" id="KW-0677">Repeat</keyword>
<organism evidence="6">
    <name type="scientific">Nicotiana tabacum</name>
    <name type="common">Common tobacco</name>
    <dbReference type="NCBI Taxonomy" id="4097"/>
    <lineage>
        <taxon>Eukaryota</taxon>
        <taxon>Viridiplantae</taxon>
        <taxon>Streptophyta</taxon>
        <taxon>Embryophyta</taxon>
        <taxon>Tracheophyta</taxon>
        <taxon>Spermatophyta</taxon>
        <taxon>Magnoliopsida</taxon>
        <taxon>eudicotyledons</taxon>
        <taxon>Gunneridae</taxon>
        <taxon>Pentapetalae</taxon>
        <taxon>asterids</taxon>
        <taxon>lamiids</taxon>
        <taxon>Solanales</taxon>
        <taxon>Solanaceae</taxon>
        <taxon>Nicotianoideae</taxon>
        <taxon>Nicotianeae</taxon>
        <taxon>Nicotiana</taxon>
    </lineage>
</organism>
<reference evidence="6" key="1">
    <citation type="journal article" date="2004" name="Funct. Plant Biol.">
        <title>Identification and characterization of a novel tobacco mosaic virus resistance N gene homologue in Nicotiana tabacum plants.</title>
        <authorList>
            <person name="Stange C."/>
            <person name="Matus J.T."/>
            <person name="Elorza A."/>
            <person name="Arce-Johnson P."/>
        </authorList>
    </citation>
    <scope>NUCLEOTIDE SEQUENCE</scope>
</reference>
<accession>Q6JBD8</accession>
<dbReference type="InterPro" id="IPR000157">
    <property type="entry name" value="TIR_dom"/>
</dbReference>
<dbReference type="InterPro" id="IPR027417">
    <property type="entry name" value="P-loop_NTPase"/>
</dbReference>
<dbReference type="InterPro" id="IPR044974">
    <property type="entry name" value="Disease_R_plants"/>
</dbReference>
<protein>
    <submittedName>
        <fullName evidence="6">N-like protein</fullName>
    </submittedName>
</protein>
<dbReference type="PRINTS" id="PR00364">
    <property type="entry name" value="DISEASERSIST"/>
</dbReference>
<proteinExistence type="predicted"/>
<keyword evidence="4" id="KW-0520">NAD</keyword>
<dbReference type="InterPro" id="IPR032675">
    <property type="entry name" value="LRR_dom_sf"/>
</dbReference>
<keyword evidence="3" id="KW-0611">Plant defense</keyword>
<evidence type="ECO:0000256" key="4">
    <source>
        <dbReference type="ARBA" id="ARBA00023027"/>
    </source>
</evidence>
<dbReference type="Pfam" id="PF13855">
    <property type="entry name" value="LRR_8"/>
    <property type="match status" value="1"/>
</dbReference>
<dbReference type="InterPro" id="IPR003591">
    <property type="entry name" value="Leu-rich_rpt_typical-subtyp"/>
</dbReference>
<dbReference type="InterPro" id="IPR035897">
    <property type="entry name" value="Toll_tir_struct_dom_sf"/>
</dbReference>
<dbReference type="SMART" id="SM00369">
    <property type="entry name" value="LRR_TYP"/>
    <property type="match status" value="2"/>
</dbReference>
<dbReference type="PROSITE" id="PS51450">
    <property type="entry name" value="LRR"/>
    <property type="match status" value="1"/>
</dbReference>
<dbReference type="Pfam" id="PF00931">
    <property type="entry name" value="NB-ARC"/>
    <property type="match status" value="1"/>
</dbReference>
<dbReference type="Pfam" id="PF01582">
    <property type="entry name" value="TIR"/>
    <property type="match status" value="1"/>
</dbReference>
<evidence type="ECO:0000256" key="2">
    <source>
        <dbReference type="ARBA" id="ARBA00022737"/>
    </source>
</evidence>
<dbReference type="GO" id="GO:0043531">
    <property type="term" value="F:ADP binding"/>
    <property type="evidence" value="ECO:0007669"/>
    <property type="project" value="InterPro"/>
</dbReference>
<dbReference type="GO" id="GO:0007165">
    <property type="term" value="P:signal transduction"/>
    <property type="evidence" value="ECO:0007669"/>
    <property type="project" value="InterPro"/>
</dbReference>
<dbReference type="GO" id="GO:0006952">
    <property type="term" value="P:defense response"/>
    <property type="evidence" value="ECO:0007669"/>
    <property type="project" value="UniProtKB-KW"/>
</dbReference>
<dbReference type="SUPFAM" id="SSF52540">
    <property type="entry name" value="P-loop containing nucleoside triphosphate hydrolases"/>
    <property type="match status" value="1"/>
</dbReference>
<dbReference type="Pfam" id="PF23282">
    <property type="entry name" value="WHD_ROQ1"/>
    <property type="match status" value="1"/>
</dbReference>
<dbReference type="PANTHER" id="PTHR11017">
    <property type="entry name" value="LEUCINE-RICH REPEAT-CONTAINING PROTEIN"/>
    <property type="match status" value="1"/>
</dbReference>
<dbReference type="Gene3D" id="1.10.8.430">
    <property type="entry name" value="Helical domain of apoptotic protease-activating factors"/>
    <property type="match status" value="1"/>
</dbReference>
<dbReference type="Gene3D" id="3.40.50.300">
    <property type="entry name" value="P-loop containing nucleotide triphosphate hydrolases"/>
    <property type="match status" value="1"/>
</dbReference>
<dbReference type="InterPro" id="IPR058192">
    <property type="entry name" value="WHD_ROQ1-like"/>
</dbReference>
<dbReference type="Gene3D" id="3.40.50.10140">
    <property type="entry name" value="Toll/interleukin-1 receptor homology (TIR) domain"/>
    <property type="match status" value="1"/>
</dbReference>
<dbReference type="InterPro" id="IPR036390">
    <property type="entry name" value="WH_DNA-bd_sf"/>
</dbReference>
<dbReference type="InterPro" id="IPR001611">
    <property type="entry name" value="Leu-rich_rpt"/>
</dbReference>
<sequence>MASSSSSSRWSYDVFLSFRGEDTRKTFTSHLYEVLKDRGIKTFQDEKRLEYGATIPEELCKAIEESQFAIVVFSENYATSRWCLNELVKIMECKTQFRQTIIPIFYDVDPSHVRNQKESFAKAFEEHETKYKDDVEGIQRWRTALNAAANLKGSCDNRDKTDADCIRQIVDQISSKLSKISLSYLQNIVGIDTHLEEIESLLGIGINDVRIVGIWGMGGVGKTTIARAMFDTLLGRRDSSYQFDGACFLKDIKENKRGMHSLQNTLLFELLRENANYNNEDDGKHQMASRLRSKKVLIVLDDIDDKDHYLEYLAGDLDWFGNGSRIIVTTRDKHLIGKNDIIYEVTALPDHEAIQLFYQHAFKKEVPDECFKELSLEVVNHAKGLPLALKVWGSSLHKRDITVWKSAIEQMKINPNSKIVEKLKISYDGLESMQQEMFLDIACFFRGRQKDYIMQVLKSCHFGAEYGLDVLIEKSLVFISEYNQVEMHDLIQDMGKYIVNFKKDPGERSRLWLAEDVEEVMNNNAGTMSVEVIWVHYDFGLYFSNDAMKNMKRLRILHIKGYLSSTSHDGSIEYLPSNLRWFVLDDYPWESLPSTFDLKMLVHLELSRSSLHYLWTETKHLPSLRRIDLSSSRRLRRTPDFTGMPNLEYLNMLYCRNLEEVHHSLRCCSKLIRLNLNNCKSLKRFPCVNVESLEYLSLEYCSSLEKFPEIHGRMKPEIQIHMQGSGIRELPSSITQYQTHITKLDLRGMEKLVALPSSICRLKSLVSLSVSGCFKLESLPEEVGDLENLEELDASCTLISRPPSSIIRLSKLKIFDFGSSKDRVHFELPPVVEGFRSLETLSLRNCNLIDGGLPEDMGSLSSLKKLYLSGNNFEHLPRSIAQLGALRILELRNCKRLTQLPEFTGMLNLEYLDLEGCSYLEEVHHFPGVLQKTHSVKFEFL</sequence>
<dbReference type="SMART" id="SM00255">
    <property type="entry name" value="TIR"/>
    <property type="match status" value="1"/>
</dbReference>
<dbReference type="Gene3D" id="3.80.10.10">
    <property type="entry name" value="Ribonuclease Inhibitor"/>
    <property type="match status" value="3"/>
</dbReference>
<dbReference type="FunFam" id="3.40.50.10140:FF:000007">
    <property type="entry name" value="Disease resistance protein (TIR-NBS-LRR class)"/>
    <property type="match status" value="1"/>
</dbReference>
<dbReference type="PROSITE" id="PS50104">
    <property type="entry name" value="TIR"/>
    <property type="match status" value="1"/>
</dbReference>
<dbReference type="Pfam" id="PF23286">
    <property type="entry name" value="LRR_13"/>
    <property type="match status" value="1"/>
</dbReference>
<dbReference type="SUPFAM" id="SSF46785">
    <property type="entry name" value="Winged helix' DNA-binding domain"/>
    <property type="match status" value="1"/>
</dbReference>
<evidence type="ECO:0000313" key="6">
    <source>
        <dbReference type="EMBL" id="AAT37497.1"/>
    </source>
</evidence>
<feature type="domain" description="TIR" evidence="5">
    <location>
        <begin position="10"/>
        <end position="177"/>
    </location>
</feature>
<dbReference type="InterPro" id="IPR058546">
    <property type="entry name" value="RPS4B/Roq1-like_LRR"/>
</dbReference>
<dbReference type="GO" id="GO:0051707">
    <property type="term" value="P:response to other organism"/>
    <property type="evidence" value="ECO:0007669"/>
    <property type="project" value="UniProtKB-ARBA"/>
</dbReference>
<dbReference type="InterPro" id="IPR042197">
    <property type="entry name" value="Apaf_helical"/>
</dbReference>
<dbReference type="AlphaFoldDB" id="Q6JBD8"/>
<reference evidence="6" key="2">
    <citation type="journal article" date="2008" name="J. Mol. Graph. Model.">
        <title>The N-homologue LRR domain adopts a folding which explains the TMV-Cg-induced HR-like response in sensitive tobacco plants.</title>
        <authorList>
            <person name="Stange C."/>
            <person name="Matus J.T."/>
            <person name="Dominguez C."/>
            <person name="Perez-Acle T."/>
            <person name="Arce-Johnson P."/>
        </authorList>
    </citation>
    <scope>NUCLEOTIDE SEQUENCE</scope>
</reference>